<dbReference type="FunFam" id="3.40.50.720:FF:000072">
    <property type="entry name" value="Saccharopine dehydrogenase [NADP(+), L-glutamate-forming]"/>
    <property type="match status" value="1"/>
</dbReference>
<evidence type="ECO:0000313" key="7">
    <source>
        <dbReference type="Proteomes" id="UP000522262"/>
    </source>
</evidence>
<keyword evidence="2" id="KW-0560">Oxidoreductase</keyword>
<dbReference type="Gene3D" id="3.30.360.10">
    <property type="entry name" value="Dihydrodipicolinate Reductase, domain 2"/>
    <property type="match status" value="1"/>
</dbReference>
<dbReference type="InterPro" id="IPR005097">
    <property type="entry name" value="Sacchrp_dh_NADP-bd"/>
</dbReference>
<dbReference type="GO" id="GO:0019878">
    <property type="term" value="P:lysine biosynthetic process via aminoadipic acid"/>
    <property type="evidence" value="ECO:0007669"/>
    <property type="project" value="TreeGrafter"/>
</dbReference>
<dbReference type="AlphaFoldDB" id="A0A8H5MQF3"/>
<organism evidence="6 7">
    <name type="scientific">Fusarium mexicanum</name>
    <dbReference type="NCBI Taxonomy" id="751941"/>
    <lineage>
        <taxon>Eukaryota</taxon>
        <taxon>Fungi</taxon>
        <taxon>Dikarya</taxon>
        <taxon>Ascomycota</taxon>
        <taxon>Pezizomycotina</taxon>
        <taxon>Sordariomycetes</taxon>
        <taxon>Hypocreomycetidae</taxon>
        <taxon>Hypocreales</taxon>
        <taxon>Nectriaceae</taxon>
        <taxon>Fusarium</taxon>
        <taxon>Fusarium fujikuroi species complex</taxon>
    </lineage>
</organism>
<gene>
    <name evidence="6" type="ORF">FMEXI_10073</name>
</gene>
<dbReference type="EMBL" id="JAAOAM010000239">
    <property type="protein sequence ID" value="KAF5537053.1"/>
    <property type="molecule type" value="Genomic_DNA"/>
</dbReference>
<dbReference type="InterPro" id="IPR032095">
    <property type="entry name" value="Sacchrp_dh-like_C"/>
</dbReference>
<comment type="caution">
    <text evidence="6">The sequence shown here is derived from an EMBL/GenBank/DDBJ whole genome shotgun (WGS) entry which is preliminary data.</text>
</comment>
<evidence type="ECO:0000256" key="3">
    <source>
        <dbReference type="ARBA" id="ARBA00023154"/>
    </source>
</evidence>
<dbReference type="Gene3D" id="1.10.1870.10">
    <property type="entry name" value="Domain 3, Saccharopine reductase"/>
    <property type="match status" value="1"/>
</dbReference>
<feature type="domain" description="Saccharopine dehydrogenase NADP binding" evidence="4">
    <location>
        <begin position="6"/>
        <end position="128"/>
    </location>
</feature>
<accession>A0A8H5MQF3</accession>
<proteinExistence type="predicted"/>
<dbReference type="InterPro" id="IPR051168">
    <property type="entry name" value="AASS"/>
</dbReference>
<keyword evidence="3" id="KW-0457">Lysine biosynthesis</keyword>
<keyword evidence="7" id="KW-1185">Reference proteome</keyword>
<evidence type="ECO:0000256" key="1">
    <source>
        <dbReference type="ARBA" id="ARBA00022857"/>
    </source>
</evidence>
<sequence length="472" mass="51316">MSEKRILILGSGMVAKPCVDYLLRKKNNVLTIGQCLFPYPSCRTLSSAQNVAAGRPSANAIALDVASPDLDQCIAEHDLVISLVPFVHHAAIVRSAIKGKTNVVTTSYVSPAIRELEDNAKAAGITVLNEVGVDPGVDHLYAIKTIGEVHEKGGKILEFYSYCGGLPAPEASDNPLRFKVRQLTATYLACKPLTSQFSWSLRGALLSQQNSATFLQDGNVVEISNKDLLSKAVPYHVLDGYSFLACPNRDSVPVREAYGIPEAHTVIRGSLRYDGNPALVRALIDLGWLDTGCKAWLKEGITWSHIQQKLTDADSAAEADILAKVDEICSFRSAEERRNILAGLKWMGLFSDGVAAVRDSPLDTLSDQLDKLCSFQVSERDLGMLQHKFVVQWEDGIKNTITSTLELFGEPGGYSAMAKSVGLTCGIATQLLLDEEPAFNKPGVIAPYSREICDPIRVRVEAEGIKLVEQTL</sequence>
<dbReference type="SUPFAM" id="SSF55347">
    <property type="entry name" value="Glyceraldehyde-3-phosphate dehydrogenase-like, C-terminal domain"/>
    <property type="match status" value="1"/>
</dbReference>
<protein>
    <submittedName>
        <fullName evidence="6">Saccharopine dehydrogenase</fullName>
    </submittedName>
</protein>
<evidence type="ECO:0000259" key="4">
    <source>
        <dbReference type="Pfam" id="PF03435"/>
    </source>
</evidence>
<name>A0A8H5MQF3_9HYPO</name>
<dbReference type="PANTHER" id="PTHR11133">
    <property type="entry name" value="SACCHAROPINE DEHYDROGENASE"/>
    <property type="match status" value="1"/>
</dbReference>
<keyword evidence="1" id="KW-0521">NADP</keyword>
<dbReference type="SUPFAM" id="SSF51735">
    <property type="entry name" value="NAD(P)-binding Rossmann-fold domains"/>
    <property type="match status" value="1"/>
</dbReference>
<dbReference type="InterPro" id="IPR036291">
    <property type="entry name" value="NAD(P)-bd_dom_sf"/>
</dbReference>
<keyword evidence="3" id="KW-0028">Amino-acid biosynthesis</keyword>
<dbReference type="GO" id="GO:0004753">
    <property type="term" value="F:saccharopine dehydrogenase activity"/>
    <property type="evidence" value="ECO:0007669"/>
    <property type="project" value="TreeGrafter"/>
</dbReference>
<dbReference type="Pfam" id="PF16653">
    <property type="entry name" value="Sacchrp_dh_C"/>
    <property type="match status" value="1"/>
</dbReference>
<evidence type="ECO:0000256" key="2">
    <source>
        <dbReference type="ARBA" id="ARBA00023002"/>
    </source>
</evidence>
<reference evidence="6 7" key="1">
    <citation type="submission" date="2020-05" db="EMBL/GenBank/DDBJ databases">
        <title>Identification and distribution of gene clusters putatively required for synthesis of sphingolipid metabolism inhibitors in phylogenetically diverse species of the filamentous fungus Fusarium.</title>
        <authorList>
            <person name="Kim H.-S."/>
            <person name="Busman M."/>
            <person name="Brown D.W."/>
            <person name="Divon H."/>
            <person name="Uhlig S."/>
            <person name="Proctor R.H."/>
        </authorList>
    </citation>
    <scope>NUCLEOTIDE SEQUENCE [LARGE SCALE GENOMIC DNA]</scope>
    <source>
        <strain evidence="6 7">NRRL 53147</strain>
    </source>
</reference>
<dbReference type="PANTHER" id="PTHR11133:SF22">
    <property type="entry name" value="ALPHA-AMINOADIPIC SEMIALDEHYDE SYNTHASE, MITOCHONDRIAL"/>
    <property type="match status" value="1"/>
</dbReference>
<feature type="domain" description="Saccharopine dehydrogenase-like C-terminal" evidence="5">
    <location>
        <begin position="132"/>
        <end position="465"/>
    </location>
</feature>
<dbReference type="Proteomes" id="UP000522262">
    <property type="component" value="Unassembled WGS sequence"/>
</dbReference>
<dbReference type="GO" id="GO:0005737">
    <property type="term" value="C:cytoplasm"/>
    <property type="evidence" value="ECO:0007669"/>
    <property type="project" value="TreeGrafter"/>
</dbReference>
<dbReference type="Pfam" id="PF03435">
    <property type="entry name" value="Sacchrp_dh_NADP"/>
    <property type="match status" value="1"/>
</dbReference>
<evidence type="ECO:0000313" key="6">
    <source>
        <dbReference type="EMBL" id="KAF5537053.1"/>
    </source>
</evidence>
<evidence type="ECO:0000259" key="5">
    <source>
        <dbReference type="Pfam" id="PF16653"/>
    </source>
</evidence>
<dbReference type="Gene3D" id="3.40.50.720">
    <property type="entry name" value="NAD(P)-binding Rossmann-like Domain"/>
    <property type="match status" value="1"/>
</dbReference>